<protein>
    <submittedName>
        <fullName evidence="5">GntR family transcriptional regulator</fullName>
    </submittedName>
</protein>
<dbReference type="SUPFAM" id="SSF48008">
    <property type="entry name" value="GntR ligand-binding domain-like"/>
    <property type="match status" value="1"/>
</dbReference>
<dbReference type="InterPro" id="IPR036390">
    <property type="entry name" value="WH_DNA-bd_sf"/>
</dbReference>
<dbReference type="InterPro" id="IPR036388">
    <property type="entry name" value="WH-like_DNA-bd_sf"/>
</dbReference>
<dbReference type="Pfam" id="PF00392">
    <property type="entry name" value="GntR"/>
    <property type="match status" value="1"/>
</dbReference>
<gene>
    <name evidence="5" type="ORF">CPA45_08010</name>
</gene>
<accession>A0A2A4HPS1</accession>
<dbReference type="Gene3D" id="1.10.10.10">
    <property type="entry name" value="Winged helix-like DNA-binding domain superfamily/Winged helix DNA-binding domain"/>
    <property type="match status" value="1"/>
</dbReference>
<keyword evidence="6" id="KW-1185">Reference proteome</keyword>
<dbReference type="SMART" id="SM00895">
    <property type="entry name" value="FCD"/>
    <property type="match status" value="1"/>
</dbReference>
<dbReference type="Gene3D" id="1.20.120.530">
    <property type="entry name" value="GntR ligand-binding domain-like"/>
    <property type="match status" value="1"/>
</dbReference>
<dbReference type="InterPro" id="IPR000524">
    <property type="entry name" value="Tscrpt_reg_HTH_GntR"/>
</dbReference>
<dbReference type="EMBL" id="NWUX01000005">
    <property type="protein sequence ID" value="PCF96054.1"/>
    <property type="molecule type" value="Genomic_DNA"/>
</dbReference>
<dbReference type="PANTHER" id="PTHR43537:SF5">
    <property type="entry name" value="UXU OPERON TRANSCRIPTIONAL REGULATOR"/>
    <property type="match status" value="1"/>
</dbReference>
<dbReference type="SMART" id="SM00345">
    <property type="entry name" value="HTH_GNTR"/>
    <property type="match status" value="1"/>
</dbReference>
<keyword evidence="1" id="KW-0805">Transcription regulation</keyword>
<keyword evidence="3" id="KW-0804">Transcription</keyword>
<evidence type="ECO:0000256" key="2">
    <source>
        <dbReference type="ARBA" id="ARBA00023125"/>
    </source>
</evidence>
<dbReference type="GO" id="GO:0003677">
    <property type="term" value="F:DNA binding"/>
    <property type="evidence" value="ECO:0007669"/>
    <property type="project" value="UniProtKB-KW"/>
</dbReference>
<dbReference type="CDD" id="cd07377">
    <property type="entry name" value="WHTH_GntR"/>
    <property type="match status" value="1"/>
</dbReference>
<dbReference type="RefSeq" id="WP_096651042.1">
    <property type="nucleotide sequence ID" value="NZ_NWUX01000005.1"/>
</dbReference>
<comment type="caution">
    <text evidence="5">The sequence shown here is derived from an EMBL/GenBank/DDBJ whole genome shotgun (WGS) entry which is preliminary data.</text>
</comment>
<evidence type="ECO:0000313" key="6">
    <source>
        <dbReference type="Proteomes" id="UP000218677"/>
    </source>
</evidence>
<dbReference type="Proteomes" id="UP000218677">
    <property type="component" value="Unassembled WGS sequence"/>
</dbReference>
<dbReference type="OrthoDB" id="5450856at2"/>
<evidence type="ECO:0000313" key="5">
    <source>
        <dbReference type="EMBL" id="PCF96054.1"/>
    </source>
</evidence>
<name>A0A2A4HPS1_9GAMM</name>
<evidence type="ECO:0000256" key="3">
    <source>
        <dbReference type="ARBA" id="ARBA00023163"/>
    </source>
</evidence>
<dbReference type="Pfam" id="PF07729">
    <property type="entry name" value="FCD"/>
    <property type="match status" value="1"/>
</dbReference>
<dbReference type="AlphaFoldDB" id="A0A2A4HPS1"/>
<dbReference type="InterPro" id="IPR011711">
    <property type="entry name" value="GntR_C"/>
</dbReference>
<evidence type="ECO:0000259" key="4">
    <source>
        <dbReference type="PROSITE" id="PS50949"/>
    </source>
</evidence>
<evidence type="ECO:0000256" key="1">
    <source>
        <dbReference type="ARBA" id="ARBA00023015"/>
    </source>
</evidence>
<dbReference type="PROSITE" id="PS50949">
    <property type="entry name" value="HTH_GNTR"/>
    <property type="match status" value="1"/>
</dbReference>
<dbReference type="PRINTS" id="PR00035">
    <property type="entry name" value="HTHGNTR"/>
</dbReference>
<dbReference type="InterPro" id="IPR008920">
    <property type="entry name" value="TF_FadR/GntR_C"/>
</dbReference>
<proteinExistence type="predicted"/>
<reference evidence="6" key="1">
    <citation type="submission" date="2017-09" db="EMBL/GenBank/DDBJ databases">
        <authorList>
            <person name="Cho G.-S."/>
            <person name="Oguntoyinbo F.A."/>
            <person name="Cnockaert M."/>
            <person name="Kabisch J."/>
            <person name="Neve H."/>
            <person name="Bockelmann W."/>
            <person name="Wenning M."/>
            <person name="Franz C.M."/>
            <person name="Vandamme P."/>
        </authorList>
    </citation>
    <scope>NUCLEOTIDE SEQUENCE [LARGE SCALE GENOMIC DNA]</scope>
    <source>
        <strain evidence="6">MBT G8648</strain>
    </source>
</reference>
<dbReference type="PANTHER" id="PTHR43537">
    <property type="entry name" value="TRANSCRIPTIONAL REGULATOR, GNTR FAMILY"/>
    <property type="match status" value="1"/>
</dbReference>
<dbReference type="GO" id="GO:0003700">
    <property type="term" value="F:DNA-binding transcription factor activity"/>
    <property type="evidence" value="ECO:0007669"/>
    <property type="project" value="InterPro"/>
</dbReference>
<feature type="domain" description="HTH gntR-type" evidence="4">
    <location>
        <begin position="5"/>
        <end position="73"/>
    </location>
</feature>
<keyword evidence="2" id="KW-0238">DNA-binding</keyword>
<dbReference type="SUPFAM" id="SSF46785">
    <property type="entry name" value="Winged helix' DNA-binding domain"/>
    <property type="match status" value="1"/>
</dbReference>
<sequence length="232" mass="26197">MDIAKPLSDSLVNWFYRELNNGLLKPGDSLPSERELCEQFGVSRTVVREALSYLKKEGVIDTGQGKKTTVAENTHARSFKVGDFPARDEETFQEIIDFLIFFESGAAKIAASKRDSTDLKKIQQALLGMELAIAKGELADHEDYLFHRSIVEATHNGYFIDLNEHLDHSVRKLIRQARLNTSKYSHDLVNEVFSEHAEIFENIKRGNCDGAALAAENHLRQAAKRMNVYLNA</sequence>
<organism evidence="5 6">
    <name type="scientific">Vreelandella nigrificans</name>
    <dbReference type="NCBI Taxonomy" id="2042704"/>
    <lineage>
        <taxon>Bacteria</taxon>
        <taxon>Pseudomonadati</taxon>
        <taxon>Pseudomonadota</taxon>
        <taxon>Gammaproteobacteria</taxon>
        <taxon>Oceanospirillales</taxon>
        <taxon>Halomonadaceae</taxon>
        <taxon>Vreelandella</taxon>
    </lineage>
</organism>